<dbReference type="EMBL" id="JASZZN010000001">
    <property type="protein sequence ID" value="MDM4014036.1"/>
    <property type="molecule type" value="Genomic_DNA"/>
</dbReference>
<dbReference type="RefSeq" id="WP_289161758.1">
    <property type="nucleotide sequence ID" value="NZ_CP141221.1"/>
</dbReference>
<evidence type="ECO:0000256" key="1">
    <source>
        <dbReference type="SAM" id="Phobius"/>
    </source>
</evidence>
<keyword evidence="1" id="KW-1133">Transmembrane helix</keyword>
<proteinExistence type="predicted"/>
<keyword evidence="1" id="KW-0812">Transmembrane</keyword>
<comment type="caution">
    <text evidence="2">The sequence shown here is derived from an EMBL/GenBank/DDBJ whole genome shotgun (WGS) entry which is preliminary data.</text>
</comment>
<dbReference type="InterPro" id="IPR036485">
    <property type="entry name" value="Glu_synth_asu_C_sf"/>
</dbReference>
<keyword evidence="1" id="KW-0472">Membrane</keyword>
<sequence length="256" mass="27008">MTRWTLTVKDHRFQRIDASMIRRRWLAEHGKHEIEQARLIADGLAVPLGDLFQISVAESAQDEVVIEGTDAAFDRLGAGHDRGLFRAVGDVGDAAGCGLQGGRLSISGSAGDNVGAPWGSRKSGQTRGEIEVIGDVGDYAGHRMRRGTLTIGGAAGAFLAASMVAGTIVVGGAIGRQACAGMRRGSLLLASPQNEAAFSGSRRFSEVFEFSAGFLPLFSSSLTRELLGRLADQTIGRVRADRQLAGLGEVLFPRSA</sequence>
<dbReference type="SUPFAM" id="SSF69336">
    <property type="entry name" value="Alpha subunit of glutamate synthase, C-terminal domain"/>
    <property type="match status" value="1"/>
</dbReference>
<organism evidence="2 3">
    <name type="scientific">Roseiconus lacunae</name>
    <dbReference type="NCBI Taxonomy" id="2605694"/>
    <lineage>
        <taxon>Bacteria</taxon>
        <taxon>Pseudomonadati</taxon>
        <taxon>Planctomycetota</taxon>
        <taxon>Planctomycetia</taxon>
        <taxon>Pirellulales</taxon>
        <taxon>Pirellulaceae</taxon>
        <taxon>Roseiconus</taxon>
    </lineage>
</organism>
<feature type="transmembrane region" description="Helical" evidence="1">
    <location>
        <begin position="149"/>
        <end position="174"/>
    </location>
</feature>
<evidence type="ECO:0000313" key="3">
    <source>
        <dbReference type="Proteomes" id="UP001239462"/>
    </source>
</evidence>
<dbReference type="Proteomes" id="UP001239462">
    <property type="component" value="Unassembled WGS sequence"/>
</dbReference>
<dbReference type="PANTHER" id="PTHR39673">
    <property type="entry name" value="TUNGSTEN FORMYLMETHANOFURAN DEHYDROGENASE, SUBUNIT C (FWDC)"/>
    <property type="match status" value="1"/>
</dbReference>
<accession>A0ABT7PCT8</accession>
<keyword evidence="3" id="KW-1185">Reference proteome</keyword>
<protein>
    <recommendedName>
        <fullName evidence="4">Formylmethanofuran dehydrogenase subunit C</fullName>
    </recommendedName>
</protein>
<evidence type="ECO:0000313" key="2">
    <source>
        <dbReference type="EMBL" id="MDM4014036.1"/>
    </source>
</evidence>
<evidence type="ECO:0008006" key="4">
    <source>
        <dbReference type="Google" id="ProtNLM"/>
    </source>
</evidence>
<dbReference type="PANTHER" id="PTHR39673:SF5">
    <property type="entry name" value="TUNGSTEN-CONTAINING FORMYLMETHANOFURAN DEHYDROGENASE 2 SUBUNIT C"/>
    <property type="match status" value="1"/>
</dbReference>
<gene>
    <name evidence="2" type="ORF">QTN89_01255</name>
</gene>
<dbReference type="Gene3D" id="2.160.20.60">
    <property type="entry name" value="Glutamate synthase, alpha subunit, C-terminal domain"/>
    <property type="match status" value="1"/>
</dbReference>
<name>A0ABT7PCT8_9BACT</name>
<reference evidence="2 3" key="1">
    <citation type="submission" date="2023-06" db="EMBL/GenBank/DDBJ databases">
        <title>Roseiconus lacunae JC819 isolated from Gulf of Mannar region, Tamil Nadu.</title>
        <authorList>
            <person name="Pk S."/>
            <person name="Ch S."/>
            <person name="Ch V.R."/>
        </authorList>
    </citation>
    <scope>NUCLEOTIDE SEQUENCE [LARGE SCALE GENOMIC DNA]</scope>
    <source>
        <strain evidence="2 3">JC819</strain>
    </source>
</reference>